<dbReference type="PANTHER" id="PTHR43157:SF31">
    <property type="entry name" value="PHOSPHATIDYLINOSITOL-GLYCAN BIOSYNTHESIS CLASS F PROTEIN"/>
    <property type="match status" value="1"/>
</dbReference>
<dbReference type="InterPro" id="IPR036291">
    <property type="entry name" value="NAD(P)-bd_dom_sf"/>
</dbReference>
<organism evidence="3 4">
    <name type="scientific">Prauserella endophytica</name>
    <dbReference type="NCBI Taxonomy" id="1592324"/>
    <lineage>
        <taxon>Bacteria</taxon>
        <taxon>Bacillati</taxon>
        <taxon>Actinomycetota</taxon>
        <taxon>Actinomycetes</taxon>
        <taxon>Pseudonocardiales</taxon>
        <taxon>Pseudonocardiaceae</taxon>
        <taxon>Prauserella</taxon>
        <taxon>Prauserella coralliicola group</taxon>
    </lineage>
</organism>
<dbReference type="RefSeq" id="WP_137096339.1">
    <property type="nucleotide sequence ID" value="NZ_SWMS01000016.1"/>
</dbReference>
<evidence type="ECO:0000256" key="1">
    <source>
        <dbReference type="ARBA" id="ARBA00023002"/>
    </source>
</evidence>
<evidence type="ECO:0000313" key="3">
    <source>
        <dbReference type="EMBL" id="TKG66286.1"/>
    </source>
</evidence>
<comment type="caution">
    <text evidence="3">The sequence shown here is derived from an EMBL/GenBank/DDBJ whole genome shotgun (WGS) entry which is preliminary data.</text>
</comment>
<dbReference type="EMBL" id="SWMS01000016">
    <property type="protein sequence ID" value="TKG66286.1"/>
    <property type="molecule type" value="Genomic_DNA"/>
</dbReference>
<dbReference type="PANTHER" id="PTHR43157">
    <property type="entry name" value="PHOSPHATIDYLINOSITOL-GLYCAN BIOSYNTHESIS CLASS F PROTEIN-RELATED"/>
    <property type="match status" value="1"/>
</dbReference>
<name>A0ABY2RZH2_9PSEU</name>
<dbReference type="PRINTS" id="PR00081">
    <property type="entry name" value="GDHRDH"/>
</dbReference>
<feature type="region of interest" description="Disordered" evidence="2">
    <location>
        <begin position="264"/>
        <end position="284"/>
    </location>
</feature>
<dbReference type="Proteomes" id="UP000309992">
    <property type="component" value="Unassembled WGS sequence"/>
</dbReference>
<dbReference type="SUPFAM" id="SSF51735">
    <property type="entry name" value="NAD(P)-binding Rossmann-fold domains"/>
    <property type="match status" value="1"/>
</dbReference>
<gene>
    <name evidence="3" type="ORF">FCN18_26040</name>
</gene>
<reference evidence="3 4" key="1">
    <citation type="journal article" date="2015" name="Antonie Van Leeuwenhoek">
        <title>Prauserella endophytica sp. nov., an endophytic actinobacterium isolated from Tamarix taklamakanensis.</title>
        <authorList>
            <person name="Liu J.M."/>
            <person name="Habden X."/>
            <person name="Guo L."/>
            <person name="Tuo L."/>
            <person name="Jiang Z.K."/>
            <person name="Liu S.W."/>
            <person name="Liu X.F."/>
            <person name="Chen L."/>
            <person name="Li R.F."/>
            <person name="Zhang Y.Q."/>
            <person name="Sun C.H."/>
        </authorList>
    </citation>
    <scope>NUCLEOTIDE SEQUENCE [LARGE SCALE GENOMIC DNA]</scope>
    <source>
        <strain evidence="3 4">CGMCC 4.7182</strain>
    </source>
</reference>
<dbReference type="Gene3D" id="3.40.50.720">
    <property type="entry name" value="NAD(P)-binding Rossmann-like Domain"/>
    <property type="match status" value="1"/>
</dbReference>
<evidence type="ECO:0000313" key="4">
    <source>
        <dbReference type="Proteomes" id="UP000309992"/>
    </source>
</evidence>
<keyword evidence="4" id="KW-1185">Reference proteome</keyword>
<keyword evidence="1" id="KW-0560">Oxidoreductase</keyword>
<evidence type="ECO:0000256" key="2">
    <source>
        <dbReference type="SAM" id="MobiDB-lite"/>
    </source>
</evidence>
<dbReference type="InterPro" id="IPR002347">
    <property type="entry name" value="SDR_fam"/>
</dbReference>
<sequence length="306" mass="32653">MGTLLMTGASRGLGREAAEQLLRDHPDQHLLLTVRGANGDRLATELAGKTGNRNVSTVSADLASFADIRKAVQEIERRIDVGELPPLTGFLGNAGLQMVSTTRATEDGFEATFGVNVLANYLLLRLLFDRFERGSRIVVVGSDVHFGDFKHSGGLIPAPRWTTVAELARPRPGGVREGRRAYATSKLAVLYLVHALARRLPDGVDGYTYNPGLVPGTGLVRDADPVSRFAARTVLQLARATPFAMGPVAAGRLLAKTAMGPRPGASGSYLDRGKAVPSSPESYDEAREEDLWAAAAQLCGLPAEVR</sequence>
<protein>
    <submittedName>
        <fullName evidence="3">SDR family NAD(P)-dependent oxidoreductase</fullName>
    </submittedName>
</protein>
<dbReference type="Pfam" id="PF00106">
    <property type="entry name" value="adh_short"/>
    <property type="match status" value="1"/>
</dbReference>
<accession>A0ABY2RZH2</accession>
<proteinExistence type="predicted"/>